<dbReference type="Gene3D" id="3.90.226.10">
    <property type="entry name" value="2-enoyl-CoA Hydratase, Chain A, domain 1"/>
    <property type="match status" value="1"/>
</dbReference>
<evidence type="ECO:0000256" key="3">
    <source>
        <dbReference type="SAM" id="SignalP"/>
    </source>
</evidence>
<dbReference type="SUPFAM" id="SSF52096">
    <property type="entry name" value="ClpP/crotonase"/>
    <property type="match status" value="1"/>
</dbReference>
<dbReference type="PANTHER" id="PTHR23310:SF62">
    <property type="entry name" value="ACYL-COA BINDING PROTEIN 1, ISOFORM A"/>
    <property type="match status" value="1"/>
</dbReference>
<dbReference type="Pfam" id="PF00887">
    <property type="entry name" value="ACBP"/>
    <property type="match status" value="1"/>
</dbReference>
<dbReference type="Proteomes" id="UP000694551">
    <property type="component" value="Unplaced"/>
</dbReference>
<keyword evidence="3" id="KW-0732">Signal</keyword>
<evidence type="ECO:0000313" key="5">
    <source>
        <dbReference type="Ensembl" id="ENSSOCP00000015767.1"/>
    </source>
</evidence>
<feature type="signal peptide" evidence="3">
    <location>
        <begin position="1"/>
        <end position="18"/>
    </location>
</feature>
<evidence type="ECO:0000259" key="4">
    <source>
        <dbReference type="PROSITE" id="PS51228"/>
    </source>
</evidence>
<accession>A0A8D0FJG9</accession>
<dbReference type="PANTHER" id="PTHR23310">
    <property type="entry name" value="ACYL-COA-BINDING PROTEIN, ACBP"/>
    <property type="match status" value="1"/>
</dbReference>
<dbReference type="CDD" id="cd00435">
    <property type="entry name" value="ACBP"/>
    <property type="match status" value="1"/>
</dbReference>
<dbReference type="InterPro" id="IPR014352">
    <property type="entry name" value="FERM/acyl-CoA-bd_prot_sf"/>
</dbReference>
<dbReference type="Gene3D" id="1.20.80.10">
    <property type="match status" value="1"/>
</dbReference>
<evidence type="ECO:0000256" key="1">
    <source>
        <dbReference type="ARBA" id="ARBA00005567"/>
    </source>
</evidence>
<sequence>MELPFFWWRVLLLEYSQAVCIPSIYLHMTAATMQVSQQDFEKAQEQVKLLKKDPGNETKLKLYALFKQATEGPCNSPKPGMLDFVKKAKWDAWNSLGNLSQDNARQKYTELVSSLVSAESADPKTDASPEESRHGDYETVLVTTKNSITKIMFNRPEKKNAINHKMYREIMKALEEAGKDDSTIAVITGTTLHMPLLDLLYIMPKYSTTMNYLPVFRLR</sequence>
<dbReference type="InterPro" id="IPR029045">
    <property type="entry name" value="ClpP/crotonase-like_dom_sf"/>
</dbReference>
<dbReference type="InterPro" id="IPR035984">
    <property type="entry name" value="Acyl-CoA-binding_sf"/>
</dbReference>
<dbReference type="InterPro" id="IPR022408">
    <property type="entry name" value="Acyl-CoA-binding_prot_CS"/>
</dbReference>
<feature type="domain" description="ACB" evidence="4">
    <location>
        <begin position="36"/>
        <end position="121"/>
    </location>
</feature>
<dbReference type="PRINTS" id="PR00689">
    <property type="entry name" value="ACOABINDINGP"/>
</dbReference>
<dbReference type="Ensembl" id="ENSSOCT00000016165.1">
    <property type="protein sequence ID" value="ENSSOCP00000015767.1"/>
    <property type="gene ID" value="ENSSOCG00000011737.1"/>
</dbReference>
<name>A0A8D0FJG9_STROC</name>
<dbReference type="InterPro" id="IPR001753">
    <property type="entry name" value="Enoyl-CoA_hydra/iso"/>
</dbReference>
<comment type="similarity">
    <text evidence="1">Belongs to the ACBP family.</text>
</comment>
<protein>
    <submittedName>
        <fullName evidence="5">Enoyl-CoA delta isomerase 2</fullName>
    </submittedName>
</protein>
<dbReference type="PROSITE" id="PS00880">
    <property type="entry name" value="ACB_1"/>
    <property type="match status" value="1"/>
</dbReference>
<proteinExistence type="inferred from homology"/>
<dbReference type="InterPro" id="IPR000582">
    <property type="entry name" value="Acyl-CoA-binding_protein"/>
</dbReference>
<organism evidence="5 6">
    <name type="scientific">Strix occidentalis caurina</name>
    <name type="common">northern spotted owl</name>
    <dbReference type="NCBI Taxonomy" id="311401"/>
    <lineage>
        <taxon>Eukaryota</taxon>
        <taxon>Metazoa</taxon>
        <taxon>Chordata</taxon>
        <taxon>Craniata</taxon>
        <taxon>Vertebrata</taxon>
        <taxon>Euteleostomi</taxon>
        <taxon>Archelosauria</taxon>
        <taxon>Archosauria</taxon>
        <taxon>Dinosauria</taxon>
        <taxon>Saurischia</taxon>
        <taxon>Theropoda</taxon>
        <taxon>Coelurosauria</taxon>
        <taxon>Aves</taxon>
        <taxon>Neognathae</taxon>
        <taxon>Neoaves</taxon>
        <taxon>Telluraves</taxon>
        <taxon>Strigiformes</taxon>
        <taxon>Strigidae</taxon>
        <taxon>Strix</taxon>
    </lineage>
</organism>
<dbReference type="Pfam" id="PF00378">
    <property type="entry name" value="ECH_1"/>
    <property type="match status" value="1"/>
</dbReference>
<keyword evidence="6" id="KW-1185">Reference proteome</keyword>
<dbReference type="PROSITE" id="PS51228">
    <property type="entry name" value="ACB_2"/>
    <property type="match status" value="1"/>
</dbReference>
<dbReference type="GO" id="GO:0000062">
    <property type="term" value="F:fatty-acyl-CoA binding"/>
    <property type="evidence" value="ECO:0007669"/>
    <property type="project" value="InterPro"/>
</dbReference>
<dbReference type="SUPFAM" id="SSF47027">
    <property type="entry name" value="Acyl-CoA binding protein"/>
    <property type="match status" value="1"/>
</dbReference>
<dbReference type="GO" id="GO:0006631">
    <property type="term" value="P:fatty acid metabolic process"/>
    <property type="evidence" value="ECO:0007669"/>
    <property type="project" value="TreeGrafter"/>
</dbReference>
<feature type="chain" id="PRO_5034871107" evidence="3">
    <location>
        <begin position="19"/>
        <end position="219"/>
    </location>
</feature>
<dbReference type="AlphaFoldDB" id="A0A8D0FJG9"/>
<evidence type="ECO:0000256" key="2">
    <source>
        <dbReference type="ARBA" id="ARBA00023121"/>
    </source>
</evidence>
<reference evidence="5" key="2">
    <citation type="submission" date="2025-09" db="UniProtKB">
        <authorList>
            <consortium name="Ensembl"/>
        </authorList>
    </citation>
    <scope>IDENTIFICATION</scope>
</reference>
<evidence type="ECO:0000313" key="6">
    <source>
        <dbReference type="Proteomes" id="UP000694551"/>
    </source>
</evidence>
<keyword evidence="2" id="KW-0446">Lipid-binding</keyword>
<reference evidence="5" key="1">
    <citation type="submission" date="2025-08" db="UniProtKB">
        <authorList>
            <consortium name="Ensembl"/>
        </authorList>
    </citation>
    <scope>IDENTIFICATION</scope>
</reference>